<keyword evidence="10" id="KW-1185">Reference proteome</keyword>
<feature type="transmembrane region" description="Helical" evidence="6">
    <location>
        <begin position="410"/>
        <end position="431"/>
    </location>
</feature>
<dbReference type="AlphaFoldDB" id="A0A518BHW2"/>
<feature type="transmembrane region" description="Helical" evidence="6">
    <location>
        <begin position="268"/>
        <end position="290"/>
    </location>
</feature>
<evidence type="ECO:0000256" key="3">
    <source>
        <dbReference type="ARBA" id="ARBA00022692"/>
    </source>
</evidence>
<evidence type="ECO:0000256" key="6">
    <source>
        <dbReference type="SAM" id="Phobius"/>
    </source>
</evidence>
<feature type="transmembrane region" description="Helical" evidence="6">
    <location>
        <begin position="818"/>
        <end position="839"/>
    </location>
</feature>
<feature type="domain" description="MacB-like periplasmic core" evidence="8">
    <location>
        <begin position="490"/>
        <end position="695"/>
    </location>
</feature>
<evidence type="ECO:0000256" key="4">
    <source>
        <dbReference type="ARBA" id="ARBA00022989"/>
    </source>
</evidence>
<proteinExistence type="predicted"/>
<dbReference type="GO" id="GO:0005886">
    <property type="term" value="C:plasma membrane"/>
    <property type="evidence" value="ECO:0007669"/>
    <property type="project" value="UniProtKB-SubCell"/>
</dbReference>
<evidence type="ECO:0000259" key="8">
    <source>
        <dbReference type="Pfam" id="PF12704"/>
    </source>
</evidence>
<feature type="domain" description="MacB-like periplasmic core" evidence="8">
    <location>
        <begin position="20"/>
        <end position="237"/>
    </location>
</feature>
<dbReference type="Pfam" id="PF02687">
    <property type="entry name" value="FtsX"/>
    <property type="match status" value="2"/>
</dbReference>
<evidence type="ECO:0000259" key="7">
    <source>
        <dbReference type="Pfam" id="PF02687"/>
    </source>
</evidence>
<dbReference type="Proteomes" id="UP000316921">
    <property type="component" value="Chromosome"/>
</dbReference>
<dbReference type="KEGG" id="pbap:Pla133_16530"/>
<feature type="domain" description="ABC3 transporter permease C-terminal" evidence="7">
    <location>
        <begin position="269"/>
        <end position="393"/>
    </location>
</feature>
<gene>
    <name evidence="9" type="primary">lolC_1</name>
    <name evidence="9" type="ORF">Pla133_16530</name>
</gene>
<evidence type="ECO:0000256" key="2">
    <source>
        <dbReference type="ARBA" id="ARBA00022475"/>
    </source>
</evidence>
<dbReference type="PANTHER" id="PTHR30287:SF2">
    <property type="entry name" value="BLL1001 PROTEIN"/>
    <property type="match status" value="1"/>
</dbReference>
<feature type="transmembrane region" description="Helical" evidence="6">
    <location>
        <begin position="437"/>
        <end position="453"/>
    </location>
</feature>
<name>A0A518BHW2_9BACT</name>
<keyword evidence="2" id="KW-1003">Cell membrane</keyword>
<dbReference type="EMBL" id="CP036287">
    <property type="protein sequence ID" value="QDU66577.1"/>
    <property type="molecule type" value="Genomic_DNA"/>
</dbReference>
<comment type="subcellular location">
    <subcellularLocation>
        <location evidence="1">Cell membrane</location>
        <topology evidence="1">Multi-pass membrane protein</topology>
    </subcellularLocation>
</comment>
<dbReference type="InterPro" id="IPR025857">
    <property type="entry name" value="MacB_PCD"/>
</dbReference>
<feature type="transmembrane region" description="Helical" evidence="6">
    <location>
        <begin position="491"/>
        <end position="514"/>
    </location>
</feature>
<keyword evidence="5 6" id="KW-0472">Membrane</keyword>
<feature type="transmembrane region" description="Helical" evidence="6">
    <location>
        <begin position="778"/>
        <end position="803"/>
    </location>
</feature>
<evidence type="ECO:0000313" key="10">
    <source>
        <dbReference type="Proteomes" id="UP000316921"/>
    </source>
</evidence>
<feature type="transmembrane region" description="Helical" evidence="6">
    <location>
        <begin position="311"/>
        <end position="344"/>
    </location>
</feature>
<reference evidence="9 10" key="1">
    <citation type="submission" date="2019-02" db="EMBL/GenBank/DDBJ databases">
        <title>Deep-cultivation of Planctomycetes and their phenomic and genomic characterization uncovers novel biology.</title>
        <authorList>
            <person name="Wiegand S."/>
            <person name="Jogler M."/>
            <person name="Boedeker C."/>
            <person name="Pinto D."/>
            <person name="Vollmers J."/>
            <person name="Rivas-Marin E."/>
            <person name="Kohn T."/>
            <person name="Peeters S.H."/>
            <person name="Heuer A."/>
            <person name="Rast P."/>
            <person name="Oberbeckmann S."/>
            <person name="Bunk B."/>
            <person name="Jeske O."/>
            <person name="Meyerdierks A."/>
            <person name="Storesund J.E."/>
            <person name="Kallscheuer N."/>
            <person name="Luecker S."/>
            <person name="Lage O.M."/>
            <person name="Pohl T."/>
            <person name="Merkel B.J."/>
            <person name="Hornburger P."/>
            <person name="Mueller R.-W."/>
            <person name="Bruemmer F."/>
            <person name="Labrenz M."/>
            <person name="Spormann A.M."/>
            <person name="Op den Camp H."/>
            <person name="Overmann J."/>
            <person name="Amann R."/>
            <person name="Jetten M.S.M."/>
            <person name="Mascher T."/>
            <person name="Medema M.H."/>
            <person name="Devos D.P."/>
            <person name="Kaster A.-K."/>
            <person name="Ovreas L."/>
            <person name="Rohde M."/>
            <person name="Galperin M.Y."/>
            <person name="Jogler C."/>
        </authorList>
    </citation>
    <scope>NUCLEOTIDE SEQUENCE [LARGE SCALE GENOMIC DNA]</scope>
    <source>
        <strain evidence="9 10">Pla133</strain>
    </source>
</reference>
<sequence length="856" mass="89366" precursor="true">MLALLSSAARHARRRPGGALLAILGVALGVAVVLGIDLANAASLRAMELSVERAAGRATHSVVGSPDVDERLLRTLRADLGLRAAAPVVERDVALSPAESTAAPAPDEVLRLLGLDPFCEAPFRPYLASAESGFAVDLDRFLASPDAVLLGAETARRLGVEVGARLDLRLGAERRSVELIGVLEPRDGFDAELLRGLMLCDIATAQELTGSLGRLTRIDLVLDDGPAGEAQRAQVEALLGPGERIESTGARVGTLARLTRGFRLNLQALSLLALVVGGFLVFNALSFAVVERREELGLLRTLGATRAQVSVAILIETGLLAGVGVVLGLVLGTALGAGLVHLVLRTINDLYFSLEVGASTLAPGSLGKAAVLGLVTSMVAVLAPLREALRIEPHRALQRSSLEQRAQSRARLGLVLGAVLLILGAAVIAAAGRSIQISYAGLFAGLVGAALIAPRATDLLLGLAEGPLARLLGGTGRMAARGARRSLSRTSVAVAALSVALAASLGVAVLVTSFRATVVTWLDSALVGDVFVTSPSLTATRTTGSIDPSLVERLERTPGIVGTQTFRGRVLQTSVGRVQVIGVGIDRARFERYLFAEGSAAIWDDFAAGRACVVTEPLAFHHGLSLGDEFEIESPGGALTLPIGAVTRDYASDSGVVVVHLELLNGLLEDERLSSFTFEVAQDASVDAVIAGLRERLAPDEDLQIRSNRSLRAETLRVFDRTFAVTSVLRALTLVVALVGVFSALSALGLDARRELATLRAVGMTPGQLWRTLSTQHALLGAAAGLYAIPLGYALAWCMVAVINRQAFGWTLLDLEPAYGAVATAVVGSVVVAVLAGAWPARRVSRSSVVEALRDE</sequence>
<dbReference type="Pfam" id="PF12704">
    <property type="entry name" value="MacB_PCD"/>
    <property type="match status" value="2"/>
</dbReference>
<keyword evidence="9" id="KW-0449">Lipoprotein</keyword>
<protein>
    <submittedName>
        <fullName evidence="9">Lipoprotein-releasing system transmembrane protein LolC</fullName>
    </submittedName>
</protein>
<dbReference type="InterPro" id="IPR003838">
    <property type="entry name" value="ABC3_permease_C"/>
</dbReference>
<dbReference type="InterPro" id="IPR038766">
    <property type="entry name" value="Membrane_comp_ABC_pdt"/>
</dbReference>
<evidence type="ECO:0000256" key="5">
    <source>
        <dbReference type="ARBA" id="ARBA00023136"/>
    </source>
</evidence>
<feature type="transmembrane region" description="Helical" evidence="6">
    <location>
        <begin position="369"/>
        <end position="389"/>
    </location>
</feature>
<accession>A0A518BHW2</accession>
<dbReference type="RefSeq" id="WP_145064401.1">
    <property type="nucleotide sequence ID" value="NZ_CP036287.1"/>
</dbReference>
<evidence type="ECO:0000313" key="9">
    <source>
        <dbReference type="EMBL" id="QDU66577.1"/>
    </source>
</evidence>
<keyword evidence="4 6" id="KW-1133">Transmembrane helix</keyword>
<organism evidence="9 10">
    <name type="scientific">Engelhardtia mirabilis</name>
    <dbReference type="NCBI Taxonomy" id="2528011"/>
    <lineage>
        <taxon>Bacteria</taxon>
        <taxon>Pseudomonadati</taxon>
        <taxon>Planctomycetota</taxon>
        <taxon>Planctomycetia</taxon>
        <taxon>Planctomycetia incertae sedis</taxon>
        <taxon>Engelhardtia</taxon>
    </lineage>
</organism>
<keyword evidence="3 6" id="KW-0812">Transmembrane</keyword>
<dbReference type="PANTHER" id="PTHR30287">
    <property type="entry name" value="MEMBRANE COMPONENT OF PREDICTED ABC SUPERFAMILY METABOLITE UPTAKE TRANSPORTER"/>
    <property type="match status" value="1"/>
</dbReference>
<feature type="domain" description="ABC3 transporter permease C-terminal" evidence="7">
    <location>
        <begin position="731"/>
        <end position="848"/>
    </location>
</feature>
<feature type="transmembrane region" description="Helical" evidence="6">
    <location>
        <begin position="728"/>
        <end position="750"/>
    </location>
</feature>
<evidence type="ECO:0000256" key="1">
    <source>
        <dbReference type="ARBA" id="ARBA00004651"/>
    </source>
</evidence>